<keyword evidence="4 5" id="KW-0067">ATP-binding</keyword>
<accession>A0A4V2F6Q7</accession>
<dbReference type="OrthoDB" id="9787585at2"/>
<feature type="domain" description="UvrD-like helicase ATP-binding" evidence="6">
    <location>
        <begin position="1"/>
        <end position="316"/>
    </location>
</feature>
<protein>
    <submittedName>
        <fullName evidence="7">UvrD/REP helicase N-terminal domain-containing protein</fullName>
    </submittedName>
</protein>
<dbReference type="PANTHER" id="PTHR11070">
    <property type="entry name" value="UVRD / RECB / PCRA DNA HELICASE FAMILY MEMBER"/>
    <property type="match status" value="1"/>
</dbReference>
<evidence type="ECO:0000259" key="6">
    <source>
        <dbReference type="PROSITE" id="PS51198"/>
    </source>
</evidence>
<feature type="binding site" evidence="5">
    <location>
        <begin position="13"/>
        <end position="20"/>
    </location>
    <ligand>
        <name>ATP</name>
        <dbReference type="ChEBI" id="CHEBI:30616"/>
    </ligand>
</feature>
<dbReference type="InterPro" id="IPR027417">
    <property type="entry name" value="P-loop_NTPase"/>
</dbReference>
<dbReference type="GO" id="GO:0005524">
    <property type="term" value="F:ATP binding"/>
    <property type="evidence" value="ECO:0007669"/>
    <property type="project" value="UniProtKB-UniRule"/>
</dbReference>
<reference evidence="7 8" key="1">
    <citation type="submission" date="2019-02" db="EMBL/GenBank/DDBJ databases">
        <title>Genomic Encyclopedia of Archaeal and Bacterial Type Strains, Phase II (KMG-II): from individual species to whole genera.</title>
        <authorList>
            <person name="Goeker M."/>
        </authorList>
    </citation>
    <scope>NUCLEOTIDE SEQUENCE [LARGE SCALE GENOMIC DNA]</scope>
    <source>
        <strain evidence="7 8">DSM 21411</strain>
    </source>
</reference>
<dbReference type="InterPro" id="IPR000212">
    <property type="entry name" value="DNA_helicase_UvrD/REP"/>
</dbReference>
<dbReference type="Gene3D" id="3.40.50.300">
    <property type="entry name" value="P-loop containing nucleotide triphosphate hydrolases"/>
    <property type="match status" value="1"/>
</dbReference>
<evidence type="ECO:0000256" key="1">
    <source>
        <dbReference type="ARBA" id="ARBA00022741"/>
    </source>
</evidence>
<dbReference type="AlphaFoldDB" id="A0A4V2F6Q7"/>
<dbReference type="Pfam" id="PF00580">
    <property type="entry name" value="UvrD-helicase"/>
    <property type="match status" value="1"/>
</dbReference>
<dbReference type="PROSITE" id="PS51198">
    <property type="entry name" value="UVRD_HELICASE_ATP_BIND"/>
    <property type="match status" value="1"/>
</dbReference>
<dbReference type="EMBL" id="SGXG01000001">
    <property type="protein sequence ID" value="RZS97159.1"/>
    <property type="molecule type" value="Genomic_DNA"/>
</dbReference>
<evidence type="ECO:0000256" key="5">
    <source>
        <dbReference type="PROSITE-ProRule" id="PRU00560"/>
    </source>
</evidence>
<evidence type="ECO:0000256" key="4">
    <source>
        <dbReference type="ARBA" id="ARBA00022840"/>
    </source>
</evidence>
<organism evidence="7 8">
    <name type="scientific">Cecembia calidifontis</name>
    <dbReference type="NCBI Taxonomy" id="1187080"/>
    <lineage>
        <taxon>Bacteria</taxon>
        <taxon>Pseudomonadati</taxon>
        <taxon>Bacteroidota</taxon>
        <taxon>Cytophagia</taxon>
        <taxon>Cytophagales</taxon>
        <taxon>Cyclobacteriaceae</taxon>
        <taxon>Cecembia</taxon>
    </lineage>
</organism>
<dbReference type="SUPFAM" id="SSF52540">
    <property type="entry name" value="P-loop containing nucleoside triphosphate hydrolases"/>
    <property type="match status" value="1"/>
</dbReference>
<dbReference type="GO" id="GO:0003677">
    <property type="term" value="F:DNA binding"/>
    <property type="evidence" value="ECO:0007669"/>
    <property type="project" value="InterPro"/>
</dbReference>
<dbReference type="RefSeq" id="WP_130275974.1">
    <property type="nucleotide sequence ID" value="NZ_SGXG01000001.1"/>
</dbReference>
<evidence type="ECO:0000313" key="7">
    <source>
        <dbReference type="EMBL" id="RZS97159.1"/>
    </source>
</evidence>
<comment type="caution">
    <text evidence="7">The sequence shown here is derived from an EMBL/GenBank/DDBJ whole genome shotgun (WGS) entry which is preliminary data.</text>
</comment>
<keyword evidence="3 5" id="KW-0347">Helicase</keyword>
<evidence type="ECO:0000256" key="3">
    <source>
        <dbReference type="ARBA" id="ARBA00022806"/>
    </source>
</evidence>
<sequence>MSFQQSQATVIVGPAGCGKSIVITEKIKNIVEKGDYSTNLEILVTTFNKSLLRKLAEWIGNILNPERYEFKYDDDVPDLVLASSHFVFSGSTKTNIRLLHFDSLPRRIAGIKASGKYDWKKHEIILSDIIKEVKNRNGIYNDRHDNILNPEFIFEEYHRVIYGLQVGISGSKQKYLNVKRTGRGNNPSLQKNSDRRLLVWECLEAYAKKMHHEKIESFILKKQYLYASLKNGQVTKKYDYILIDEFQDCTEADFEIFFNLVKNPNNITIAGDLAQSVHLGTTARIPRDERMSRRQFHRLDGSYRLPVRISEAIREISASLVQKFGNDEGATHITPYKGSPPGARPIVVYGQDYQQVAPKIKQIFDYYKIYDLHKITILERDKELQREIYGLNIRCETDSILKLKGLEKECVVWSTRIPLEFEKEVFEFAYTIMTRTSSILIIAITDNTQLVYRKILGMLNRERLILWDSETENKFDSFCELYAVETVEDED</sequence>
<dbReference type="GO" id="GO:0016787">
    <property type="term" value="F:hydrolase activity"/>
    <property type="evidence" value="ECO:0007669"/>
    <property type="project" value="UniProtKB-UniRule"/>
</dbReference>
<keyword evidence="2 5" id="KW-0378">Hydrolase</keyword>
<dbReference type="InterPro" id="IPR014016">
    <property type="entry name" value="UvrD-like_ATP-bd"/>
</dbReference>
<evidence type="ECO:0000256" key="2">
    <source>
        <dbReference type="ARBA" id="ARBA00022801"/>
    </source>
</evidence>
<evidence type="ECO:0000313" key="8">
    <source>
        <dbReference type="Proteomes" id="UP000292209"/>
    </source>
</evidence>
<gene>
    <name evidence="7" type="ORF">BC751_2757</name>
</gene>
<keyword evidence="8" id="KW-1185">Reference proteome</keyword>
<proteinExistence type="predicted"/>
<dbReference type="Proteomes" id="UP000292209">
    <property type="component" value="Unassembled WGS sequence"/>
</dbReference>
<dbReference type="GO" id="GO:0003678">
    <property type="term" value="F:DNA helicase activity"/>
    <property type="evidence" value="ECO:0007669"/>
    <property type="project" value="InterPro"/>
</dbReference>
<keyword evidence="1 5" id="KW-0547">Nucleotide-binding</keyword>
<name>A0A4V2F6Q7_9BACT</name>